<dbReference type="Pfam" id="PF07715">
    <property type="entry name" value="Plug"/>
    <property type="match status" value="1"/>
</dbReference>
<dbReference type="SUPFAM" id="SSF56935">
    <property type="entry name" value="Porins"/>
    <property type="match status" value="1"/>
</dbReference>
<name>A0A382I3B5_9ZZZZ</name>
<evidence type="ECO:0000256" key="1">
    <source>
        <dbReference type="ARBA" id="ARBA00022729"/>
    </source>
</evidence>
<dbReference type="InterPro" id="IPR037066">
    <property type="entry name" value="Plug_dom_sf"/>
</dbReference>
<evidence type="ECO:0000256" key="2">
    <source>
        <dbReference type="SAM" id="MobiDB-lite"/>
    </source>
</evidence>
<proteinExistence type="predicted"/>
<dbReference type="InterPro" id="IPR012910">
    <property type="entry name" value="Plug_dom"/>
</dbReference>
<dbReference type="GO" id="GO:0044718">
    <property type="term" value="P:siderophore transmembrane transport"/>
    <property type="evidence" value="ECO:0007669"/>
    <property type="project" value="TreeGrafter"/>
</dbReference>
<evidence type="ECO:0000259" key="3">
    <source>
        <dbReference type="Pfam" id="PF07715"/>
    </source>
</evidence>
<sequence length="453" mass="51172">YLISNIKLGKYDLIVSYIGYDDFRQELIINSSTDEKIKLDIELKLSSLFIDEYVVTASRGKKEKITDAPAAISIISERKIRTASNPNLGDYFKNIKGVDFTASGLDSYNLSARGFNSSFSSRLLTLTDGRMAQVPSLRLIAYNVIPLSSDDVEQIEVVLGPSSALYGPNAHAGVVNIISKTPQQSLGTVIGVTAGSREFQKIQVRHSNEIGPLGLKISMVNFTAHDWELIEEDEKKSHHKQWENSGGDGEQLDDWFDIGLATWDGWNINVDSNNDGVIDTIYYKEDNIIVDRNDDGINDVPVFDIKNQRFDIRADYQFSQEHFISGNFGLAKATNINITGVGRYLADDWIYTFYQMRWIYKNWFAQAYLNRSKAGDTRNLRTGVVIKDRSQFFHYQFQHSMDFPSLFETKLIWGGDYQRTMPETFGTILPDGTGGRNPISYGRDNKDNDGDGE</sequence>
<feature type="non-terminal residue" evidence="4">
    <location>
        <position position="453"/>
    </location>
</feature>
<keyword evidence="1" id="KW-0732">Signal</keyword>
<dbReference type="AlphaFoldDB" id="A0A382I3B5"/>
<dbReference type="PANTHER" id="PTHR30069">
    <property type="entry name" value="TONB-DEPENDENT OUTER MEMBRANE RECEPTOR"/>
    <property type="match status" value="1"/>
</dbReference>
<feature type="region of interest" description="Disordered" evidence="2">
    <location>
        <begin position="427"/>
        <end position="453"/>
    </location>
</feature>
<dbReference type="Gene3D" id="2.170.130.10">
    <property type="entry name" value="TonB-dependent receptor, plug domain"/>
    <property type="match status" value="1"/>
</dbReference>
<organism evidence="4">
    <name type="scientific">marine metagenome</name>
    <dbReference type="NCBI Taxonomy" id="408172"/>
    <lineage>
        <taxon>unclassified sequences</taxon>
        <taxon>metagenomes</taxon>
        <taxon>ecological metagenomes</taxon>
    </lineage>
</organism>
<feature type="non-terminal residue" evidence="4">
    <location>
        <position position="1"/>
    </location>
</feature>
<dbReference type="GO" id="GO:0015344">
    <property type="term" value="F:siderophore uptake transmembrane transporter activity"/>
    <property type="evidence" value="ECO:0007669"/>
    <property type="project" value="TreeGrafter"/>
</dbReference>
<dbReference type="EMBL" id="UINC01064919">
    <property type="protein sequence ID" value="SVB94048.1"/>
    <property type="molecule type" value="Genomic_DNA"/>
</dbReference>
<gene>
    <name evidence="4" type="ORF">METZ01_LOCUS246902</name>
</gene>
<dbReference type="PANTHER" id="PTHR30069:SF29">
    <property type="entry name" value="HEMOGLOBIN AND HEMOGLOBIN-HAPTOGLOBIN-BINDING PROTEIN 1-RELATED"/>
    <property type="match status" value="1"/>
</dbReference>
<feature type="domain" description="TonB-dependent receptor plug" evidence="3">
    <location>
        <begin position="65"/>
        <end position="174"/>
    </location>
</feature>
<protein>
    <recommendedName>
        <fullName evidence="3">TonB-dependent receptor plug domain-containing protein</fullName>
    </recommendedName>
</protein>
<evidence type="ECO:0000313" key="4">
    <source>
        <dbReference type="EMBL" id="SVB94048.1"/>
    </source>
</evidence>
<dbReference type="GO" id="GO:0009279">
    <property type="term" value="C:cell outer membrane"/>
    <property type="evidence" value="ECO:0007669"/>
    <property type="project" value="TreeGrafter"/>
</dbReference>
<feature type="compositionally biased region" description="Basic and acidic residues" evidence="2">
    <location>
        <begin position="443"/>
        <end position="453"/>
    </location>
</feature>
<dbReference type="PROSITE" id="PS52016">
    <property type="entry name" value="TONB_DEPENDENT_REC_3"/>
    <property type="match status" value="1"/>
</dbReference>
<reference evidence="4" key="1">
    <citation type="submission" date="2018-05" db="EMBL/GenBank/DDBJ databases">
        <authorList>
            <person name="Lanie J.A."/>
            <person name="Ng W.-L."/>
            <person name="Kazmierczak K.M."/>
            <person name="Andrzejewski T.M."/>
            <person name="Davidsen T.M."/>
            <person name="Wayne K.J."/>
            <person name="Tettelin H."/>
            <person name="Glass J.I."/>
            <person name="Rusch D."/>
            <person name="Podicherti R."/>
            <person name="Tsui H.-C.T."/>
            <person name="Winkler M.E."/>
        </authorList>
    </citation>
    <scope>NUCLEOTIDE SEQUENCE</scope>
</reference>
<dbReference type="InterPro" id="IPR039426">
    <property type="entry name" value="TonB-dep_rcpt-like"/>
</dbReference>
<accession>A0A382I3B5</accession>